<dbReference type="EMBL" id="CP012333">
    <property type="protein sequence ID" value="AKV00268.1"/>
    <property type="molecule type" value="Genomic_DNA"/>
</dbReference>
<gene>
    <name evidence="1" type="ORF">AKJ09_06931</name>
</gene>
<evidence type="ECO:0000313" key="2">
    <source>
        <dbReference type="Proteomes" id="UP000064967"/>
    </source>
</evidence>
<accession>A0A0K1Q3G3</accession>
<reference evidence="1 2" key="1">
    <citation type="submission" date="2015-08" db="EMBL/GenBank/DDBJ databases">
        <authorList>
            <person name="Babu N.S."/>
            <person name="Beckwith C.J."/>
            <person name="Beseler K.G."/>
            <person name="Brison A."/>
            <person name="Carone J.V."/>
            <person name="Caskin T.P."/>
            <person name="Diamond M."/>
            <person name="Durham M.E."/>
            <person name="Foxe J.M."/>
            <person name="Go M."/>
            <person name="Henderson B.A."/>
            <person name="Jones I.B."/>
            <person name="McGettigan J.A."/>
            <person name="Micheletti S.J."/>
            <person name="Nasrallah M.E."/>
            <person name="Ortiz D."/>
            <person name="Piller C.R."/>
            <person name="Privatt S.R."/>
            <person name="Schneider S.L."/>
            <person name="Sharp S."/>
            <person name="Smith T.C."/>
            <person name="Stanton J.D."/>
            <person name="Ullery H.E."/>
            <person name="Wilson R.J."/>
            <person name="Serrano M.G."/>
            <person name="Buck G."/>
            <person name="Lee V."/>
            <person name="Wang Y."/>
            <person name="Carvalho R."/>
            <person name="Voegtly L."/>
            <person name="Shi R."/>
            <person name="Duckworth R."/>
            <person name="Johnson A."/>
            <person name="Loviza R."/>
            <person name="Walstead R."/>
            <person name="Shah Z."/>
            <person name="Kiflezghi M."/>
            <person name="Wade K."/>
            <person name="Ball S.L."/>
            <person name="Bradley K.W."/>
            <person name="Asai D.J."/>
            <person name="Bowman C.A."/>
            <person name="Russell D.A."/>
            <person name="Pope W.H."/>
            <person name="Jacobs-Sera D."/>
            <person name="Hendrix R.W."/>
            <person name="Hatfull G.F."/>
        </authorList>
    </citation>
    <scope>NUCLEOTIDE SEQUENCE [LARGE SCALE GENOMIC DNA]</scope>
    <source>
        <strain evidence="1 2">DSM 27648</strain>
    </source>
</reference>
<sequence length="72" mass="8517">MTRLVTRTQHTWGLECEMPTIRHLIENVDSFDADDIIFAKLEWTENSEARLFRPTEDFRAPAKATELGFKYR</sequence>
<dbReference type="Proteomes" id="UP000064967">
    <property type="component" value="Chromosome"/>
</dbReference>
<name>A0A0K1Q3G3_9BACT</name>
<dbReference type="RefSeq" id="WP_146651588.1">
    <property type="nucleotide sequence ID" value="NZ_CP012333.1"/>
</dbReference>
<dbReference type="KEGG" id="llu:AKJ09_06931"/>
<keyword evidence="2" id="KW-1185">Reference proteome</keyword>
<proteinExistence type="predicted"/>
<dbReference type="STRING" id="1391654.AKJ09_06931"/>
<organism evidence="1 2">
    <name type="scientific">Labilithrix luteola</name>
    <dbReference type="NCBI Taxonomy" id="1391654"/>
    <lineage>
        <taxon>Bacteria</taxon>
        <taxon>Pseudomonadati</taxon>
        <taxon>Myxococcota</taxon>
        <taxon>Polyangia</taxon>
        <taxon>Polyangiales</taxon>
        <taxon>Labilitrichaceae</taxon>
        <taxon>Labilithrix</taxon>
    </lineage>
</organism>
<evidence type="ECO:0000313" key="1">
    <source>
        <dbReference type="EMBL" id="AKV00268.1"/>
    </source>
</evidence>
<dbReference type="AlphaFoldDB" id="A0A0K1Q3G3"/>
<protein>
    <submittedName>
        <fullName evidence="1">Uncharacterized protein</fullName>
    </submittedName>
</protein>